<dbReference type="Pfam" id="PF00126">
    <property type="entry name" value="HTH_1"/>
    <property type="match status" value="1"/>
</dbReference>
<dbReference type="OrthoDB" id="3673085at2"/>
<organism evidence="6 7">
    <name type="scientific">Leucobacter komagatae</name>
    <dbReference type="NCBI Taxonomy" id="55969"/>
    <lineage>
        <taxon>Bacteria</taxon>
        <taxon>Bacillati</taxon>
        <taxon>Actinomycetota</taxon>
        <taxon>Actinomycetes</taxon>
        <taxon>Micrococcales</taxon>
        <taxon>Microbacteriaceae</taxon>
        <taxon>Leucobacter</taxon>
    </lineage>
</organism>
<dbReference type="SUPFAM" id="SSF53850">
    <property type="entry name" value="Periplasmic binding protein-like II"/>
    <property type="match status" value="1"/>
</dbReference>
<keyword evidence="2" id="KW-0805">Transcription regulation</keyword>
<dbReference type="PANTHER" id="PTHR30126">
    <property type="entry name" value="HTH-TYPE TRANSCRIPTIONAL REGULATOR"/>
    <property type="match status" value="1"/>
</dbReference>
<gene>
    <name evidence="6" type="ORF">FB468_2956</name>
</gene>
<dbReference type="RefSeq" id="WP_141887997.1">
    <property type="nucleotide sequence ID" value="NZ_BAAAUY010000018.1"/>
</dbReference>
<comment type="caution">
    <text evidence="6">The sequence shown here is derived from an EMBL/GenBank/DDBJ whole genome shotgun (WGS) entry which is preliminary data.</text>
</comment>
<feature type="domain" description="HTH lysR-type" evidence="5">
    <location>
        <begin position="1"/>
        <end position="59"/>
    </location>
</feature>
<dbReference type="Gene3D" id="1.10.10.10">
    <property type="entry name" value="Winged helix-like DNA-binding domain superfamily/Winged helix DNA-binding domain"/>
    <property type="match status" value="1"/>
</dbReference>
<dbReference type="GO" id="GO:0000976">
    <property type="term" value="F:transcription cis-regulatory region binding"/>
    <property type="evidence" value="ECO:0007669"/>
    <property type="project" value="TreeGrafter"/>
</dbReference>
<dbReference type="Pfam" id="PF03466">
    <property type="entry name" value="LysR_substrate"/>
    <property type="match status" value="1"/>
</dbReference>
<evidence type="ECO:0000256" key="1">
    <source>
        <dbReference type="ARBA" id="ARBA00009437"/>
    </source>
</evidence>
<evidence type="ECO:0000256" key="2">
    <source>
        <dbReference type="ARBA" id="ARBA00023015"/>
    </source>
</evidence>
<sequence>MSEIRRLQTFLDFARLGTVAAVAEATQYSTSAVSQQLEKLAGEIGVPLVQPHGRLLKLTAAGETLAREAPTVLDAWDRARSRALATTGEVRGAVAIAAFQSGCLALFPRLLAALRTEHPGVRVSCTQAEPDRAIVALRAREIDIAIVERYAGQHPEPHSDLAELYLGDDDMLLAVPAEWGPVTELTQLAEHPWVFEERGGPERAWAEALCHEAGFAPVVAHETSDVIVRCAMVASGAAAAFIPALTPEPLRLGAICTPLPRAQSRSLVALTRSSASADAAIAAVVQSLATVAVRTTARARGAGERSGLAAQASS</sequence>
<dbReference type="SUPFAM" id="SSF46785">
    <property type="entry name" value="Winged helix' DNA-binding domain"/>
    <property type="match status" value="1"/>
</dbReference>
<keyword evidence="3" id="KW-0238">DNA-binding</keyword>
<dbReference type="Proteomes" id="UP000319094">
    <property type="component" value="Unassembled WGS sequence"/>
</dbReference>
<dbReference type="EMBL" id="VFON01000001">
    <property type="protein sequence ID" value="TQL44885.1"/>
    <property type="molecule type" value="Genomic_DNA"/>
</dbReference>
<dbReference type="InterPro" id="IPR000847">
    <property type="entry name" value="LysR_HTH_N"/>
</dbReference>
<protein>
    <submittedName>
        <fullName evidence="6">Transcriptional regulator</fullName>
    </submittedName>
</protein>
<dbReference type="InterPro" id="IPR005119">
    <property type="entry name" value="LysR_subst-bd"/>
</dbReference>
<keyword evidence="4" id="KW-0804">Transcription</keyword>
<dbReference type="InterPro" id="IPR036388">
    <property type="entry name" value="WH-like_DNA-bd_sf"/>
</dbReference>
<evidence type="ECO:0000256" key="3">
    <source>
        <dbReference type="ARBA" id="ARBA00023125"/>
    </source>
</evidence>
<dbReference type="AlphaFoldDB" id="A0A542Y9Z6"/>
<comment type="similarity">
    <text evidence="1">Belongs to the LysR transcriptional regulatory family.</text>
</comment>
<keyword evidence="7" id="KW-1185">Reference proteome</keyword>
<evidence type="ECO:0000256" key="4">
    <source>
        <dbReference type="ARBA" id="ARBA00023163"/>
    </source>
</evidence>
<reference evidence="6 7" key="1">
    <citation type="submission" date="2019-06" db="EMBL/GenBank/DDBJ databases">
        <title>Sequencing the genomes of 1000 actinobacteria strains.</title>
        <authorList>
            <person name="Klenk H.-P."/>
        </authorList>
    </citation>
    <scope>NUCLEOTIDE SEQUENCE [LARGE SCALE GENOMIC DNA]</scope>
    <source>
        <strain evidence="6 7">DSM 8803</strain>
    </source>
</reference>
<dbReference type="InterPro" id="IPR036390">
    <property type="entry name" value="WH_DNA-bd_sf"/>
</dbReference>
<dbReference type="Gene3D" id="3.40.190.10">
    <property type="entry name" value="Periplasmic binding protein-like II"/>
    <property type="match status" value="2"/>
</dbReference>
<name>A0A542Y9Z6_9MICO</name>
<evidence type="ECO:0000313" key="7">
    <source>
        <dbReference type="Proteomes" id="UP000319094"/>
    </source>
</evidence>
<proteinExistence type="inferred from homology"/>
<dbReference type="PROSITE" id="PS50931">
    <property type="entry name" value="HTH_LYSR"/>
    <property type="match status" value="1"/>
</dbReference>
<evidence type="ECO:0000313" key="6">
    <source>
        <dbReference type="EMBL" id="TQL44885.1"/>
    </source>
</evidence>
<dbReference type="PANTHER" id="PTHR30126:SF91">
    <property type="entry name" value="LYSR FAMILY TRANSCRIPTIONAL REGULATOR"/>
    <property type="match status" value="1"/>
</dbReference>
<dbReference type="GO" id="GO:0003700">
    <property type="term" value="F:DNA-binding transcription factor activity"/>
    <property type="evidence" value="ECO:0007669"/>
    <property type="project" value="InterPro"/>
</dbReference>
<evidence type="ECO:0000259" key="5">
    <source>
        <dbReference type="PROSITE" id="PS50931"/>
    </source>
</evidence>
<accession>A0A542Y9Z6</accession>